<dbReference type="AlphaFoldDB" id="A0A0D7W5C6"/>
<evidence type="ECO:0000313" key="2">
    <source>
        <dbReference type="Proteomes" id="UP000032361"/>
    </source>
</evidence>
<proteinExistence type="predicted"/>
<keyword evidence="2" id="KW-1185">Reference proteome</keyword>
<name>A0A0D7W5C6_9FLAO</name>
<reference evidence="1 2" key="1">
    <citation type="journal article" date="2015" name="Antonie Van Leeuwenhoek">
        <title>Tamlana nanhaiensis sp. nov., isolated from surface seawater collected from the South China Sea.</title>
        <authorList>
            <person name="Liu X."/>
            <person name="Lai Q."/>
            <person name="Du Y."/>
            <person name="Li G."/>
            <person name="Sun F."/>
            <person name="Shao Z."/>
        </authorList>
    </citation>
    <scope>NUCLEOTIDE SEQUENCE [LARGE SCALE GENOMIC DNA]</scope>
    <source>
        <strain evidence="1 2">FHC16</strain>
    </source>
</reference>
<gene>
    <name evidence="1" type="ORF">PK35_00330</name>
</gene>
<dbReference type="PATRIC" id="fig|1382798.3.peg.69"/>
<organism evidence="1 2">
    <name type="scientific">Neotamlana nanhaiensis</name>
    <dbReference type="NCBI Taxonomy" id="1382798"/>
    <lineage>
        <taxon>Bacteria</taxon>
        <taxon>Pseudomonadati</taxon>
        <taxon>Bacteroidota</taxon>
        <taxon>Flavobacteriia</taxon>
        <taxon>Flavobacteriales</taxon>
        <taxon>Flavobacteriaceae</taxon>
        <taxon>Neotamlana</taxon>
    </lineage>
</organism>
<dbReference type="STRING" id="1382798.PK35_00330"/>
<accession>A0A0D7W5C6</accession>
<evidence type="ECO:0000313" key="1">
    <source>
        <dbReference type="EMBL" id="KJD34310.1"/>
    </source>
</evidence>
<dbReference type="EMBL" id="JTDV01000001">
    <property type="protein sequence ID" value="KJD34310.1"/>
    <property type="molecule type" value="Genomic_DNA"/>
</dbReference>
<comment type="caution">
    <text evidence="1">The sequence shown here is derived from an EMBL/GenBank/DDBJ whole genome shotgun (WGS) entry which is preliminary data.</text>
</comment>
<sequence>MLFAALLPNSLTAQQEVLYLNNANTTDEGGAASTPGDDAITRMLNADANFNVTAGTIGGDGTITPSDLSGYDLIIVQESVSSGNAAFIPDVGPLAVKSITVPVIYCKSEAFRNGKAVTDANAGIASNKSSTMVTVPVANQSNPLFSGIDFSGGDDIELFFNTTNDNGTPGGSTALKVLNNLDISNAAGGTLATTPEVTDAASSIVINHIPSGTQLGETATDVTAQDIVAFAFGYGAQVSGDGVNITSEALTIWRNAAYMLTGLTVPTTLYENTQELSRVLYLNNANTNDEGGQASVPGDDPITRMLVDDINFEVTAGTIGGDGTITPSDLSGYDLIIVQESVSSGNAAFIPDVGPLAVKSITAPVIYCKSEAFRNGKAVTDANAGIASNKSSVSVTIPAANQSNPLFNGIDFSGGDDVRLFLTTANDNGTPGGSTAIKVLNNLDISNAAGGTLATTPEVIDVASSIVINHIPAGTQLGEVATDVTAQDIVAFAFGYGAQVRADGKNITSEALTIWRNAAYMLTGKMMPTELYENEEAAKKILYVNQVGVGQGAGASAPGADPVISMLENDDNFYVEYIETASDGSAIPDLGGFDLVIAQETISSGAALFQPGGALGVKDVTIPIIYNKTWAFRDGRAITDSDAAVTATQNLSVTATNTNHFLFKGIDFSGGDDIRIFKEATANDDGSVGGTKAIDVLNGIDFSSPAAATIATVPEVTDASSAMVINYLPSGTQIGTAATDVLGVNAVALSFSYGATIMGDGANISHEALTIWRNAVYALIFGISEVPATLVDNPNYTTPKKLLYVNQQGVGQGAGASAAGADPVIEMFIADSNFDVDYVETPADGSLIPDLSGYDLVIAQETISSGAGLFMPGGALGVKDVTIPIIYNKTWAFRDGRAVTDSDAAVTATQNVSVTATNTNHFLFKGIDFSGGDDIRIFSQATANDDGSEGGTKAIDVLNGIDFSSPAAATIATVPEVTNASSAMVINYLPTGTQIGTAATDVLAVNAVALSFSYGATIMGDGANISPEALTIWRNAAYALAFGIADVPDTLVQNPNFVLSIDKVGEVSNVSSNVRAIGNRIYISDVKASTEVNIYSLTGALVKTVKTNEDTSFNFGTGIWIATVKTFEGAKAVKLLVK</sequence>
<protein>
    <submittedName>
        <fullName evidence="1">Uncharacterized protein</fullName>
    </submittedName>
</protein>
<dbReference type="Proteomes" id="UP000032361">
    <property type="component" value="Unassembled WGS sequence"/>
</dbReference>